<comment type="caution">
    <text evidence="1">The sequence shown here is derived from an EMBL/GenBank/DDBJ whole genome shotgun (WGS) entry which is preliminary data.</text>
</comment>
<name>A0A9X3N3C6_9ACTN</name>
<organism evidence="1 2">
    <name type="scientific">Solirubrobacter ginsenosidimutans</name>
    <dbReference type="NCBI Taxonomy" id="490573"/>
    <lineage>
        <taxon>Bacteria</taxon>
        <taxon>Bacillati</taxon>
        <taxon>Actinomycetota</taxon>
        <taxon>Thermoleophilia</taxon>
        <taxon>Solirubrobacterales</taxon>
        <taxon>Solirubrobacteraceae</taxon>
        <taxon>Solirubrobacter</taxon>
    </lineage>
</organism>
<protein>
    <submittedName>
        <fullName evidence="1">Uncharacterized protein</fullName>
    </submittedName>
</protein>
<evidence type="ECO:0000313" key="2">
    <source>
        <dbReference type="Proteomes" id="UP001149140"/>
    </source>
</evidence>
<accession>A0A9X3N3C6</accession>
<sequence>MAAPEVMGVIVVRAWLEDSDPRRFRARITSTFELEGGPEQGEVVGSPQDALAAVARWLERFGGDVTPP</sequence>
<gene>
    <name evidence="1" type="ORF">OM076_38805</name>
</gene>
<evidence type="ECO:0000313" key="1">
    <source>
        <dbReference type="EMBL" id="MDA0166280.1"/>
    </source>
</evidence>
<reference evidence="1" key="1">
    <citation type="submission" date="2022-10" db="EMBL/GenBank/DDBJ databases">
        <title>The WGS of Solirubrobacter ginsenosidimutans DSM 21036.</title>
        <authorList>
            <person name="Jiang Z."/>
        </authorList>
    </citation>
    <scope>NUCLEOTIDE SEQUENCE</scope>
    <source>
        <strain evidence="1">DSM 21036</strain>
    </source>
</reference>
<dbReference type="RefSeq" id="WP_270045538.1">
    <property type="nucleotide sequence ID" value="NZ_JAPDOD010000062.1"/>
</dbReference>
<dbReference type="Proteomes" id="UP001149140">
    <property type="component" value="Unassembled WGS sequence"/>
</dbReference>
<dbReference type="AlphaFoldDB" id="A0A9X3N3C6"/>
<dbReference type="EMBL" id="JAPDOD010000062">
    <property type="protein sequence ID" value="MDA0166280.1"/>
    <property type="molecule type" value="Genomic_DNA"/>
</dbReference>
<keyword evidence="2" id="KW-1185">Reference proteome</keyword>
<proteinExistence type="predicted"/>